<gene>
    <name evidence="2" type="ORF">B9L19_16720</name>
</gene>
<evidence type="ECO:0000313" key="3">
    <source>
        <dbReference type="Proteomes" id="UP000198378"/>
    </source>
</evidence>
<dbReference type="KEGG" id="gtm:GT3921_17880"/>
<proteinExistence type="predicted"/>
<comment type="caution">
    <text evidence="2">The sequence shown here is derived from an EMBL/GenBank/DDBJ whole genome shotgun (WGS) entry which is preliminary data.</text>
</comment>
<accession>A0A1V9BS84</accession>
<reference evidence="2 3" key="1">
    <citation type="submission" date="2017-05" db="EMBL/GenBank/DDBJ databases">
        <title>The genome sequence of Geobacillus thermocatenulatus DSM 730.</title>
        <authorList>
            <person name="Ramaloko W.T."/>
            <person name="Koen N."/>
            <person name="Polliack S."/>
            <person name="Aliyu H."/>
            <person name="Lebre P."/>
            <person name="Mohr T."/>
            <person name="Oswald F."/>
            <person name="Zwick M."/>
            <person name="Neumann A."/>
            <person name="Syldatk C."/>
            <person name="Cowan D."/>
            <person name="De Maayer P."/>
        </authorList>
    </citation>
    <scope>NUCLEOTIDE SEQUENCE [LARGE SCALE GENOMIC DNA]</scope>
    <source>
        <strain evidence="2 3">BGSC 93A1</strain>
    </source>
</reference>
<name>A0A1V9BS84_9BACL</name>
<keyword evidence="3" id="KW-1185">Reference proteome</keyword>
<evidence type="ECO:0000256" key="1">
    <source>
        <dbReference type="SAM" id="MobiDB-lite"/>
    </source>
</evidence>
<dbReference type="Pfam" id="PF09661">
    <property type="entry name" value="DUF2398"/>
    <property type="match status" value="1"/>
</dbReference>
<sequence length="398" mass="46827">METAFDDKAKEALAALFEQFWIIRDKEPDLYQLVREREHVLKKYVEEKFGYRLIVHRYFAKLEKIPAEPEPWMGIESFQEPLDYALFCCLMAYLEGKAVEEKFLLSDVCEEIRAMYPGDLPVDWTNYSHRRALIRVLKTAEQIGLVRRMDGEIEAFAQHVEEEALYEVPVLARYFMRTYPKDLLQYESIDELLAEEWKASPQDYRRHRLYRKLFLSPAVHRTEGDEQDFYYLRNFRHRLRDDIEAHTPFRYELYKNAAMLTLPERQAPYTVFPDQKGTSEVILHFAALVRERLGEYPPDEYGRIRLTPEQFSAWLADCRRRYGAGWGKTYRDMSAAELVREVLSALNEWRMADVEHDTGMIVLYPLLGRMSGRYPDDFDAKEGGEHGESMGASSCGAD</sequence>
<protein>
    <submittedName>
        <fullName evidence="2">TIGR02678 family protein</fullName>
    </submittedName>
</protein>
<dbReference type="InterPro" id="IPR013494">
    <property type="entry name" value="CHP02678"/>
</dbReference>
<dbReference type="EMBL" id="NEWK01000002">
    <property type="protein sequence ID" value="OXB87071.1"/>
    <property type="molecule type" value="Genomic_DNA"/>
</dbReference>
<dbReference type="RefSeq" id="WP_014194803.1">
    <property type="nucleotide sequence ID" value="NZ_CP018058.1"/>
</dbReference>
<dbReference type="AlphaFoldDB" id="A0A1V9BS84"/>
<feature type="compositionally biased region" description="Basic and acidic residues" evidence="1">
    <location>
        <begin position="378"/>
        <end position="388"/>
    </location>
</feature>
<dbReference type="Proteomes" id="UP000198378">
    <property type="component" value="Unassembled WGS sequence"/>
</dbReference>
<organism evidence="2 3">
    <name type="scientific">Geobacillus thermocatenulatus</name>
    <dbReference type="NCBI Taxonomy" id="33938"/>
    <lineage>
        <taxon>Bacteria</taxon>
        <taxon>Bacillati</taxon>
        <taxon>Bacillota</taxon>
        <taxon>Bacilli</taxon>
        <taxon>Bacillales</taxon>
        <taxon>Anoxybacillaceae</taxon>
        <taxon>Geobacillus</taxon>
        <taxon>Geobacillus thermoleovorans group</taxon>
    </lineage>
</organism>
<dbReference type="NCBIfam" id="TIGR02678">
    <property type="entry name" value="TIGR02678 family protein"/>
    <property type="match status" value="1"/>
</dbReference>
<evidence type="ECO:0000313" key="2">
    <source>
        <dbReference type="EMBL" id="OXB87071.1"/>
    </source>
</evidence>
<feature type="region of interest" description="Disordered" evidence="1">
    <location>
        <begin position="378"/>
        <end position="398"/>
    </location>
</feature>